<proteinExistence type="predicted"/>
<gene>
    <name evidence="1" type="ORF">FSB_LOCUS32965</name>
</gene>
<sequence>MEPDEFTMDVQLFMVMEPDEFTTDVPLVMGNQSDEFTIDVPLVMDMEPDKRPECCIYKVTQMLRKKIQPVLELQAFVVGDATECVIRNLMALEQCHYPREAYICNYIVLLDHLINTAEDVDLLVEKKVIVNWLGSNKIVANLINKLSHQIVEADRSYYFGLSEDIKKHYKSYWSKLLANCTSQYFRDFWRGTTTIAGIMLLLFAF</sequence>
<evidence type="ECO:0000313" key="1">
    <source>
        <dbReference type="EMBL" id="SPD05083.1"/>
    </source>
</evidence>
<protein>
    <submittedName>
        <fullName evidence="1">Uncharacterized protein</fullName>
    </submittedName>
</protein>
<dbReference type="InterPro" id="IPR004158">
    <property type="entry name" value="DUF247_pln"/>
</dbReference>
<dbReference type="EMBL" id="OIVN01002614">
    <property type="protein sequence ID" value="SPD05083.1"/>
    <property type="molecule type" value="Genomic_DNA"/>
</dbReference>
<reference evidence="1" key="1">
    <citation type="submission" date="2018-02" db="EMBL/GenBank/DDBJ databases">
        <authorList>
            <person name="Cohen D.B."/>
            <person name="Kent A.D."/>
        </authorList>
    </citation>
    <scope>NUCLEOTIDE SEQUENCE</scope>
</reference>
<dbReference type="AlphaFoldDB" id="A0A2N9GZV9"/>
<dbReference type="PANTHER" id="PTHR31170">
    <property type="entry name" value="BNAC04G53230D PROTEIN"/>
    <property type="match status" value="1"/>
</dbReference>
<accession>A0A2N9GZV9</accession>
<name>A0A2N9GZV9_FAGSY</name>
<organism evidence="1">
    <name type="scientific">Fagus sylvatica</name>
    <name type="common">Beechnut</name>
    <dbReference type="NCBI Taxonomy" id="28930"/>
    <lineage>
        <taxon>Eukaryota</taxon>
        <taxon>Viridiplantae</taxon>
        <taxon>Streptophyta</taxon>
        <taxon>Embryophyta</taxon>
        <taxon>Tracheophyta</taxon>
        <taxon>Spermatophyta</taxon>
        <taxon>Magnoliopsida</taxon>
        <taxon>eudicotyledons</taxon>
        <taxon>Gunneridae</taxon>
        <taxon>Pentapetalae</taxon>
        <taxon>rosids</taxon>
        <taxon>fabids</taxon>
        <taxon>Fagales</taxon>
        <taxon>Fagaceae</taxon>
        <taxon>Fagus</taxon>
    </lineage>
</organism>
<dbReference type="Pfam" id="PF03140">
    <property type="entry name" value="DUF247"/>
    <property type="match status" value="1"/>
</dbReference>
<dbReference type="PANTHER" id="PTHR31170:SF9">
    <property type="entry name" value="PROTEIN, PUTATIVE (DUF247)-RELATED"/>
    <property type="match status" value="1"/>
</dbReference>